<reference evidence="2 3" key="1">
    <citation type="journal article" date="2018" name="Nat. Genet.">
        <title>Extensive intraspecific gene order and gene structural variations between Mo17 and other maize genomes.</title>
        <authorList>
            <person name="Sun S."/>
            <person name="Zhou Y."/>
            <person name="Chen J."/>
            <person name="Shi J."/>
            <person name="Zhao H."/>
            <person name="Zhao H."/>
            <person name="Song W."/>
            <person name="Zhang M."/>
            <person name="Cui Y."/>
            <person name="Dong X."/>
            <person name="Liu H."/>
            <person name="Ma X."/>
            <person name="Jiao Y."/>
            <person name="Wang B."/>
            <person name="Wei X."/>
            <person name="Stein J.C."/>
            <person name="Glaubitz J.C."/>
            <person name="Lu F."/>
            <person name="Yu G."/>
            <person name="Liang C."/>
            <person name="Fengler K."/>
            <person name="Li B."/>
            <person name="Rafalski A."/>
            <person name="Schnable P.S."/>
            <person name="Ware D.H."/>
            <person name="Buckler E.S."/>
            <person name="Lai J."/>
        </authorList>
    </citation>
    <scope>NUCLEOTIDE SEQUENCE [LARGE SCALE GENOMIC DNA]</scope>
    <source>
        <strain evidence="3">cv. Missouri 17</strain>
        <tissue evidence="2">Seedling</tissue>
    </source>
</reference>
<dbReference type="EMBL" id="NCVQ01000003">
    <property type="protein sequence ID" value="PWZ39693.1"/>
    <property type="molecule type" value="Genomic_DNA"/>
</dbReference>
<sequence length="107" mass="12605">MKRMRWSGLSRRGTVKSRRYRQWIRCRLHSSKIWPSPPPYRYPIPIVPAYLNDATSIYRCPTSEWGRIDPSVLSGTWVVRSTSPSRSQVQKDTTAEIAKKQEQEQQR</sequence>
<gene>
    <name evidence="2" type="ORF">Zm00014a_037845</name>
</gene>
<comment type="caution">
    <text evidence="2">The sequence shown here is derived from an EMBL/GenBank/DDBJ whole genome shotgun (WGS) entry which is preliminary data.</text>
</comment>
<dbReference type="AlphaFoldDB" id="A0A3L6FYQ9"/>
<evidence type="ECO:0000313" key="2">
    <source>
        <dbReference type="EMBL" id="PWZ39693.1"/>
    </source>
</evidence>
<organism evidence="2 3">
    <name type="scientific">Zea mays</name>
    <name type="common">Maize</name>
    <dbReference type="NCBI Taxonomy" id="4577"/>
    <lineage>
        <taxon>Eukaryota</taxon>
        <taxon>Viridiplantae</taxon>
        <taxon>Streptophyta</taxon>
        <taxon>Embryophyta</taxon>
        <taxon>Tracheophyta</taxon>
        <taxon>Spermatophyta</taxon>
        <taxon>Magnoliopsida</taxon>
        <taxon>Liliopsida</taxon>
        <taxon>Poales</taxon>
        <taxon>Poaceae</taxon>
        <taxon>PACMAD clade</taxon>
        <taxon>Panicoideae</taxon>
        <taxon>Andropogonodae</taxon>
        <taxon>Andropogoneae</taxon>
        <taxon>Tripsacinae</taxon>
        <taxon>Zea</taxon>
    </lineage>
</organism>
<accession>A0A3L6FYQ9</accession>
<feature type="region of interest" description="Disordered" evidence="1">
    <location>
        <begin position="83"/>
        <end position="107"/>
    </location>
</feature>
<feature type="compositionally biased region" description="Basic and acidic residues" evidence="1">
    <location>
        <begin position="93"/>
        <end position="107"/>
    </location>
</feature>
<proteinExistence type="predicted"/>
<feature type="compositionally biased region" description="Polar residues" evidence="1">
    <location>
        <begin position="83"/>
        <end position="92"/>
    </location>
</feature>
<name>A0A3L6FYQ9_MAIZE</name>
<evidence type="ECO:0000313" key="3">
    <source>
        <dbReference type="Proteomes" id="UP000251960"/>
    </source>
</evidence>
<dbReference type="Proteomes" id="UP000251960">
    <property type="component" value="Chromosome 2"/>
</dbReference>
<evidence type="ECO:0000256" key="1">
    <source>
        <dbReference type="SAM" id="MobiDB-lite"/>
    </source>
</evidence>
<protein>
    <submittedName>
        <fullName evidence="2">Uncharacterized protein</fullName>
    </submittedName>
</protein>